<organism evidence="2 3">
    <name type="scientific">Nocardia albiluteola</name>
    <dbReference type="NCBI Taxonomy" id="2842303"/>
    <lineage>
        <taxon>Bacteria</taxon>
        <taxon>Bacillati</taxon>
        <taxon>Actinomycetota</taxon>
        <taxon>Actinomycetes</taxon>
        <taxon>Mycobacteriales</taxon>
        <taxon>Nocardiaceae</taxon>
        <taxon>Nocardia</taxon>
    </lineage>
</organism>
<protein>
    <recommendedName>
        <fullName evidence="4">Secreted protein</fullName>
    </recommendedName>
</protein>
<comment type="caution">
    <text evidence="2">The sequence shown here is derived from an EMBL/GenBank/DDBJ whole genome shotgun (WGS) entry which is preliminary data.</text>
</comment>
<accession>A0ABS6BAE0</accession>
<evidence type="ECO:0000313" key="2">
    <source>
        <dbReference type="EMBL" id="MBU3067263.1"/>
    </source>
</evidence>
<proteinExistence type="predicted"/>
<evidence type="ECO:0008006" key="4">
    <source>
        <dbReference type="Google" id="ProtNLM"/>
    </source>
</evidence>
<reference evidence="2 3" key="1">
    <citation type="submission" date="2021-06" db="EMBL/GenBank/DDBJ databases">
        <title>Actinomycetes sequencing.</title>
        <authorList>
            <person name="Shan Q."/>
        </authorList>
    </citation>
    <scope>NUCLEOTIDE SEQUENCE [LARGE SCALE GENOMIC DNA]</scope>
    <source>
        <strain evidence="2 3">NEAU-G5</strain>
    </source>
</reference>
<dbReference type="RefSeq" id="WP_215923350.1">
    <property type="nucleotide sequence ID" value="NZ_JAHKNI010000020.1"/>
</dbReference>
<evidence type="ECO:0000313" key="3">
    <source>
        <dbReference type="Proteomes" id="UP000733379"/>
    </source>
</evidence>
<name>A0ABS6BAE0_9NOCA</name>
<gene>
    <name evidence="2" type="ORF">KO481_37805</name>
</gene>
<sequence length="71" mass="7308">MPGALPGATRRRGISVSVLVVQLCASVQALWWRTGAAPTHALRLVLPDAFGPGRGTGGPIRHRDPAATLGA</sequence>
<evidence type="ECO:0000256" key="1">
    <source>
        <dbReference type="SAM" id="MobiDB-lite"/>
    </source>
</evidence>
<dbReference type="EMBL" id="JAHKNI010000020">
    <property type="protein sequence ID" value="MBU3067263.1"/>
    <property type="molecule type" value="Genomic_DNA"/>
</dbReference>
<keyword evidence="3" id="KW-1185">Reference proteome</keyword>
<feature type="region of interest" description="Disordered" evidence="1">
    <location>
        <begin position="52"/>
        <end position="71"/>
    </location>
</feature>
<dbReference type="Proteomes" id="UP000733379">
    <property type="component" value="Unassembled WGS sequence"/>
</dbReference>